<dbReference type="EMBL" id="JAPWDQ010000001">
    <property type="protein sequence ID" value="KAJ5495954.1"/>
    <property type="molecule type" value="Genomic_DNA"/>
</dbReference>
<feature type="region of interest" description="Disordered" evidence="2">
    <location>
        <begin position="97"/>
        <end position="118"/>
    </location>
</feature>
<comment type="caution">
    <text evidence="3">The sequence shown here is derived from an EMBL/GenBank/DDBJ whole genome shotgun (WGS) entry which is preliminary data.</text>
</comment>
<feature type="compositionally biased region" description="Polar residues" evidence="2">
    <location>
        <begin position="1006"/>
        <end position="1022"/>
    </location>
</feature>
<protein>
    <submittedName>
        <fullName evidence="3">Uncharacterized protein</fullName>
    </submittedName>
</protein>
<sequence length="1055" mass="118556">MKSSDSKNLAEDAEEEPSEPLPGTQAGNSKPPLMQRPKSSVVDMTGFSFAKPSVQQKGFALKPIHRSAYHHNMPARGNAKPQREVSKIISPQTHSPVRQDMQHPLQDGSPCPQPKSSLPTHPTLPEARVSPELAEIVMLSDQEHGDSAGKTGAGDQVLDVDMVPSMQTRHGSSIMTKIPSNGDTHAARGHFLKKAATQTPSLAKVLKSKDENRVSKTRLENRKAAPRREGRSNSSNKTDIVSYSEETLFEMLIRRMRQREEHEIEISNSQRRIEAQNKELMVEREMLHHRLEETQLAVGKKQVEVDKAQSCLKDWKLKIRKLKQVIDELGRDYELLREDHERCKETAADLKQEKNNLFQEINDMRLAISQIETVTDRQREKIAEKDQQIALLEQALSLAQEQIDCNKTDLLTERNRNLRLESFIQNHALSQTKQMRQIEEHQVKAMQQLDIMLKAIATNGRGFKDEILTALNSAFGQVHDFTQTLSERISDEKTEIHDFAEIIRNMTSQVEKITSCLGDGIESNNKISSRILTGVQESLQTIKAQLVGPESEIFQQLTSCRSEYGSLREEICAVDPVLNNMNTFLDAVSRSNETLALRFQEFDGKLEEVKASVTGHERDHKLAERIAKDASLKIQIEALSSAAESLKELSRNKDFNIVKLQTSLTEAEQKLKLSEARVHDLQTEQTALRGTIELEVQQVRHDMTAEHNLTQKKSEDRLRRELLALDGEMENNLEEAELTVTELRDVKDALKAQAMQSLNDHRTERQVEAKNQQIEELTQLCAERTAQIEAQKAEIKKYQAAEADSCRERNDLQEQLRQTQERFHEREQAMRSQGNKPAHVENSPAGIVPFSQLNNQLSPTRNKFEESADFASLFMSDEFLLSAAGHQTNKENEKDAAHAGDPRDCNENDNSARGDEVDTSKVFDIPQDTDSDLQRANKKRKTVDFVQCQKQSTGKLSEPAATETKSAQGGKQDTKGSVVNAAQPPAKVTKHATKWTYSRIRALETEMQQGQPSTSGRATSSAHRPGVRGLVSASSNPEAESRASGAGRGKRRSRG</sequence>
<evidence type="ECO:0000256" key="2">
    <source>
        <dbReference type="SAM" id="MobiDB-lite"/>
    </source>
</evidence>
<feature type="compositionally biased region" description="Polar residues" evidence="2">
    <location>
        <begin position="963"/>
        <end position="977"/>
    </location>
</feature>
<feature type="coiled-coil region" evidence="1">
    <location>
        <begin position="657"/>
        <end position="684"/>
    </location>
</feature>
<feature type="region of interest" description="Disordered" evidence="2">
    <location>
        <begin position="1"/>
        <end position="39"/>
    </location>
</feature>
<keyword evidence="4" id="KW-1185">Reference proteome</keyword>
<reference evidence="3" key="2">
    <citation type="journal article" date="2023" name="IMA Fungus">
        <title>Comparative genomic study of the Penicillium genus elucidates a diverse pangenome and 15 lateral gene transfer events.</title>
        <authorList>
            <person name="Petersen C."/>
            <person name="Sorensen T."/>
            <person name="Nielsen M.R."/>
            <person name="Sondergaard T.E."/>
            <person name="Sorensen J.L."/>
            <person name="Fitzpatrick D.A."/>
            <person name="Frisvad J.C."/>
            <person name="Nielsen K.L."/>
        </authorList>
    </citation>
    <scope>NUCLEOTIDE SEQUENCE</scope>
    <source>
        <strain evidence="3">IBT 30728</strain>
    </source>
</reference>
<dbReference type="GeneID" id="81620923"/>
<organism evidence="3 4">
    <name type="scientific">Penicillium diatomitis</name>
    <dbReference type="NCBI Taxonomy" id="2819901"/>
    <lineage>
        <taxon>Eukaryota</taxon>
        <taxon>Fungi</taxon>
        <taxon>Dikarya</taxon>
        <taxon>Ascomycota</taxon>
        <taxon>Pezizomycotina</taxon>
        <taxon>Eurotiomycetes</taxon>
        <taxon>Eurotiomycetidae</taxon>
        <taxon>Eurotiales</taxon>
        <taxon>Aspergillaceae</taxon>
        <taxon>Penicillium</taxon>
    </lineage>
</organism>
<feature type="region of interest" description="Disordered" evidence="2">
    <location>
        <begin position="195"/>
        <end position="239"/>
    </location>
</feature>
<feature type="coiled-coil region" evidence="1">
    <location>
        <begin position="312"/>
        <end position="402"/>
    </location>
</feature>
<gene>
    <name evidence="3" type="ORF">N7539_001070</name>
</gene>
<reference evidence="3" key="1">
    <citation type="submission" date="2022-12" db="EMBL/GenBank/DDBJ databases">
        <authorList>
            <person name="Petersen C."/>
        </authorList>
    </citation>
    <scope>NUCLEOTIDE SEQUENCE</scope>
    <source>
        <strain evidence="3">IBT 30728</strain>
    </source>
</reference>
<feature type="region of interest" description="Disordered" evidence="2">
    <location>
        <begin position="888"/>
        <end position="1055"/>
    </location>
</feature>
<dbReference type="AlphaFoldDB" id="A0A9X0C3B2"/>
<feature type="compositionally biased region" description="Basic and acidic residues" evidence="2">
    <location>
        <begin position="888"/>
        <end position="921"/>
    </location>
</feature>
<keyword evidence="1" id="KW-0175">Coiled coil</keyword>
<evidence type="ECO:0000313" key="3">
    <source>
        <dbReference type="EMBL" id="KAJ5495954.1"/>
    </source>
</evidence>
<evidence type="ECO:0000313" key="4">
    <source>
        <dbReference type="Proteomes" id="UP001148312"/>
    </source>
</evidence>
<feature type="compositionally biased region" description="Basic and acidic residues" evidence="2">
    <location>
        <begin position="207"/>
        <end position="231"/>
    </location>
</feature>
<dbReference type="Proteomes" id="UP001148312">
    <property type="component" value="Unassembled WGS sequence"/>
</dbReference>
<proteinExistence type="predicted"/>
<dbReference type="RefSeq" id="XP_056794967.1">
    <property type="nucleotide sequence ID" value="XM_056930674.1"/>
</dbReference>
<evidence type="ECO:0000256" key="1">
    <source>
        <dbReference type="SAM" id="Coils"/>
    </source>
</evidence>
<feature type="compositionally biased region" description="Basic and acidic residues" evidence="2">
    <location>
        <begin position="1"/>
        <end position="10"/>
    </location>
</feature>
<name>A0A9X0C3B2_9EURO</name>
<feature type="coiled-coil region" evidence="1">
    <location>
        <begin position="733"/>
        <end position="829"/>
    </location>
</feature>
<accession>A0A9X0C3B2</accession>